<dbReference type="InterPro" id="IPR001667">
    <property type="entry name" value="DDH_dom"/>
</dbReference>
<dbReference type="InterPro" id="IPR038222">
    <property type="entry name" value="DHHA2_dom_sf"/>
</dbReference>
<sequence>MALSQLDAFLRTRKGLTEKGGTHWVVGNEAGDMDSVACAIGFAYLSVFVNPSGPQWIPVVQTNRADLALRPENLLALHQAGIDAGSLCCLDDVHGFGDESQVILVDHNQVSGIFEKAHVVGIIDHHWDEQKHTNVPMRLICSPEYASSCASVLSLYFEPQLPKSPPLVRAVADLLLSAIFLDTSGLSDENDRTMKVDRMAADFLIKHSSFTNKEARTAYFQQLATAKSDTSQLTINQKLRRDYKAFKAKGSGSSTWAIGTASITEPLPAFLTDNVAEALTELQCFATKRALHLLFVLAGFVDAEGNSHRQLLCFSPSAEHNAQALGEALGAYREQKVDLVPLGLNKPSQLPNVYYAAWEQRDESVTRKQFIPIIQTLCATMENK</sequence>
<evidence type="ECO:0000259" key="5">
    <source>
        <dbReference type="SMART" id="SM01131"/>
    </source>
</evidence>
<feature type="domain" description="DHHA2" evidence="5">
    <location>
        <begin position="220"/>
        <end position="378"/>
    </location>
</feature>
<proteinExistence type="predicted"/>
<dbReference type="Gene3D" id="3.10.310.20">
    <property type="entry name" value="DHHA2 domain"/>
    <property type="match status" value="1"/>
</dbReference>
<dbReference type="OrthoDB" id="374045at2759"/>
<evidence type="ECO:0000256" key="1">
    <source>
        <dbReference type="ARBA" id="ARBA00001936"/>
    </source>
</evidence>
<evidence type="ECO:0000256" key="3">
    <source>
        <dbReference type="ARBA" id="ARBA00022801"/>
    </source>
</evidence>
<evidence type="ECO:0000256" key="4">
    <source>
        <dbReference type="ARBA" id="ARBA00023211"/>
    </source>
</evidence>
<reference evidence="6 7" key="1">
    <citation type="submission" date="2017-10" db="EMBL/GenBank/DDBJ databases">
        <title>A novel species of cold-tolerant Malassezia isolated from bats.</title>
        <authorList>
            <person name="Lorch J.M."/>
            <person name="Palmer J.M."/>
            <person name="Vanderwolf K.J."/>
            <person name="Schmidt K.Z."/>
            <person name="Verant M.L."/>
            <person name="Weller T.J."/>
            <person name="Blehert D.S."/>
        </authorList>
    </citation>
    <scope>NUCLEOTIDE SEQUENCE [LARGE SCALE GENOMIC DNA]</scope>
    <source>
        <strain evidence="6 7">NWHC:44797-103</strain>
    </source>
</reference>
<dbReference type="STRING" id="2020962.A0A2N1JFN1"/>
<gene>
    <name evidence="6" type="primary">PPX1</name>
    <name evidence="6" type="ORF">MVES_000043</name>
</gene>
<dbReference type="SMART" id="SM01131">
    <property type="entry name" value="DHHA2"/>
    <property type="match status" value="1"/>
</dbReference>
<evidence type="ECO:0000313" key="7">
    <source>
        <dbReference type="Proteomes" id="UP000232875"/>
    </source>
</evidence>
<organism evidence="6 7">
    <name type="scientific">Malassezia vespertilionis</name>
    <dbReference type="NCBI Taxonomy" id="2020962"/>
    <lineage>
        <taxon>Eukaryota</taxon>
        <taxon>Fungi</taxon>
        <taxon>Dikarya</taxon>
        <taxon>Basidiomycota</taxon>
        <taxon>Ustilaginomycotina</taxon>
        <taxon>Malasseziomycetes</taxon>
        <taxon>Malasseziales</taxon>
        <taxon>Malasseziaceae</taxon>
        <taxon>Malassezia</taxon>
    </lineage>
</organism>
<dbReference type="PANTHER" id="PTHR12112">
    <property type="entry name" value="BNIP - RELATED"/>
    <property type="match status" value="1"/>
</dbReference>
<evidence type="ECO:0000313" key="6">
    <source>
        <dbReference type="EMBL" id="PKI85352.1"/>
    </source>
</evidence>
<dbReference type="Pfam" id="PF01368">
    <property type="entry name" value="DHH"/>
    <property type="match status" value="1"/>
</dbReference>
<dbReference type="PANTHER" id="PTHR12112:SF39">
    <property type="entry name" value="EG:152A3.5 PROTEIN (FBGN0003116_PN PROTEIN)"/>
    <property type="match status" value="1"/>
</dbReference>
<name>A0A2N1JFN1_9BASI</name>
<dbReference type="SUPFAM" id="SSF64182">
    <property type="entry name" value="DHH phosphoesterases"/>
    <property type="match status" value="1"/>
</dbReference>
<protein>
    <submittedName>
        <fullName evidence="6">Ppx1p</fullName>
    </submittedName>
</protein>
<accession>A0A2N1JFN1</accession>
<dbReference type="InterPro" id="IPR038763">
    <property type="entry name" value="DHH_sf"/>
</dbReference>
<dbReference type="EMBL" id="KZ454987">
    <property type="protein sequence ID" value="PKI85352.1"/>
    <property type="molecule type" value="Genomic_DNA"/>
</dbReference>
<keyword evidence="4" id="KW-0464">Manganese</keyword>
<dbReference type="AlphaFoldDB" id="A0A2N1JFN1"/>
<dbReference type="GO" id="GO:0046872">
    <property type="term" value="F:metal ion binding"/>
    <property type="evidence" value="ECO:0007669"/>
    <property type="project" value="UniProtKB-KW"/>
</dbReference>
<keyword evidence="7" id="KW-1185">Reference proteome</keyword>
<dbReference type="GO" id="GO:0005737">
    <property type="term" value="C:cytoplasm"/>
    <property type="evidence" value="ECO:0007669"/>
    <property type="project" value="InterPro"/>
</dbReference>
<dbReference type="Proteomes" id="UP000232875">
    <property type="component" value="Unassembled WGS sequence"/>
</dbReference>
<dbReference type="Pfam" id="PF02833">
    <property type="entry name" value="DHHA2"/>
    <property type="match status" value="1"/>
</dbReference>
<keyword evidence="2" id="KW-0479">Metal-binding</keyword>
<evidence type="ECO:0000256" key="2">
    <source>
        <dbReference type="ARBA" id="ARBA00022723"/>
    </source>
</evidence>
<comment type="cofactor">
    <cofactor evidence="1">
        <name>Mn(2+)</name>
        <dbReference type="ChEBI" id="CHEBI:29035"/>
    </cofactor>
</comment>
<dbReference type="Gene3D" id="3.90.1640.10">
    <property type="entry name" value="inorganic pyrophosphatase (n-terminal core)"/>
    <property type="match status" value="1"/>
</dbReference>
<dbReference type="InterPro" id="IPR004097">
    <property type="entry name" value="DHHA2"/>
</dbReference>
<keyword evidence="3" id="KW-0378">Hydrolase</keyword>
<dbReference type="GO" id="GO:0004309">
    <property type="term" value="F:exopolyphosphatase activity"/>
    <property type="evidence" value="ECO:0007669"/>
    <property type="project" value="TreeGrafter"/>
</dbReference>